<dbReference type="GO" id="GO:0016491">
    <property type="term" value="F:oxidoreductase activity"/>
    <property type="evidence" value="ECO:0007669"/>
    <property type="project" value="InterPro"/>
</dbReference>
<organism evidence="3 4">
    <name type="scientific">Sphingomonas turrisvirgatae</name>
    <dbReference type="NCBI Taxonomy" id="1888892"/>
    <lineage>
        <taxon>Bacteria</taxon>
        <taxon>Pseudomonadati</taxon>
        <taxon>Pseudomonadota</taxon>
        <taxon>Alphaproteobacteria</taxon>
        <taxon>Sphingomonadales</taxon>
        <taxon>Sphingomonadaceae</taxon>
        <taxon>Sphingomonas</taxon>
    </lineage>
</organism>
<dbReference type="AlphaFoldDB" id="A0A1E3LVV8"/>
<comment type="caution">
    <text evidence="3">The sequence shown here is derived from an EMBL/GenBank/DDBJ whole genome shotgun (WGS) entry which is preliminary data.</text>
</comment>
<accession>A0A1E3LVV8</accession>
<dbReference type="InterPro" id="IPR037165">
    <property type="entry name" value="AldOxase/xan_DH_Mopterin-bd_sf"/>
</dbReference>
<gene>
    <name evidence="3" type="ORF">BFL28_03350</name>
</gene>
<sequence>MKFDTPAGTNPIDRMKVVGKPIDRIDGPLKTSGTAPYAYEHHREAPDAAYGYVVGATIAKGRVRSIDLDAARQSPGVIAIVTAAEAGKLGQGNFNTAKLLGGPDVDHYHQALAVVVAETFEQARAAAGLVRIDYARGDGRFDLDKELKTAPLHGGNSDEGSESGPEHRTGKFEAAFDAAPVKLDATYTTPDQSHAMMEPFASIAAWKGDELQLWTSNQMIAWGHSDLAKTLNIPKDKIRFMSPYVGGGFGGKLFLRADAVLAALGAKGAGRPVKLAMQRPLIANNTTHRPATRQRIRIGCEADGTITAIAHESGSGDLPGGEPETAVNQTELLYAGANRLTAMRLAVLDLPEGNAMRAPGEAPGMMALEIAIDEMAEKLGMDPVAFRIKNDTQVDPMKPERRFSERNLIRCLEDGAKRFGWSKRNATPGQMRDGRWLVGMGVAAAFRNHLALTSGARVRLGQDGRVTVETDMTDIGTGSYTIIAQTAAEMMGVPVDRVVVKLGDSSFPRSAGSGGQFGAGSATSGVYAACVTLREAVAQKLGFNATDAVFDDGKVRAGNRSVALADAAREGELVAEDKIEWGDLGKKFQQSTFGAHFVEVGVDAFTGVTRVRRMLAVCAAGRILNPKSARSQVIGAMTMGVGGALMEELAVDKRFGLFINHDLAGYEVPVHADIPHQEVVFLDEADATVSPMKAKGIGELGLCGVGAAVANAIYNATGVRVRDYPITLEKHLDQLPAYA</sequence>
<dbReference type="InterPro" id="IPR046867">
    <property type="entry name" value="AldOxase/xan_DH_MoCoBD2"/>
</dbReference>
<protein>
    <submittedName>
        <fullName evidence="3">Xanthine dehydrogenase</fullName>
    </submittedName>
</protein>
<dbReference type="Pfam" id="PF20256">
    <property type="entry name" value="MoCoBD_2"/>
    <property type="match status" value="1"/>
</dbReference>
<evidence type="ECO:0000259" key="2">
    <source>
        <dbReference type="SMART" id="SM01008"/>
    </source>
</evidence>
<dbReference type="InterPro" id="IPR049648">
    <property type="entry name" value="PaoC-like"/>
</dbReference>
<dbReference type="InterPro" id="IPR008274">
    <property type="entry name" value="AldOxase/xan_DH_MoCoBD1"/>
</dbReference>
<proteinExistence type="predicted"/>
<dbReference type="InterPro" id="IPR036856">
    <property type="entry name" value="Ald_Oxase/Xan_DH_a/b_sf"/>
</dbReference>
<dbReference type="EMBL" id="MDDS01000035">
    <property type="protein sequence ID" value="ODP37265.1"/>
    <property type="molecule type" value="Genomic_DNA"/>
</dbReference>
<dbReference type="PANTHER" id="PTHR11908">
    <property type="entry name" value="XANTHINE DEHYDROGENASE"/>
    <property type="match status" value="1"/>
</dbReference>
<dbReference type="InterPro" id="IPR000674">
    <property type="entry name" value="Ald_Oxase/Xan_DH_a/b"/>
</dbReference>
<reference evidence="3 4" key="1">
    <citation type="submission" date="2016-08" db="EMBL/GenBank/DDBJ databases">
        <title>Draft genome of the agarase producing Sphingomonas sp. MCT13.</title>
        <authorList>
            <person name="D'Andrea M.M."/>
            <person name="Rossolini G.M."/>
            <person name="Thaller M.C."/>
        </authorList>
    </citation>
    <scope>NUCLEOTIDE SEQUENCE [LARGE SCALE GENOMIC DNA]</scope>
    <source>
        <strain evidence="3 4">MCT13</strain>
    </source>
</reference>
<dbReference type="SUPFAM" id="SSF56003">
    <property type="entry name" value="Molybdenum cofactor-binding domain"/>
    <property type="match status" value="1"/>
</dbReference>
<evidence type="ECO:0000256" key="1">
    <source>
        <dbReference type="SAM" id="MobiDB-lite"/>
    </source>
</evidence>
<dbReference type="Pfam" id="PF01315">
    <property type="entry name" value="Ald_Xan_dh_C"/>
    <property type="match status" value="1"/>
</dbReference>
<dbReference type="SUPFAM" id="SSF54665">
    <property type="entry name" value="CO dehydrogenase molybdoprotein N-domain-like"/>
    <property type="match status" value="1"/>
</dbReference>
<dbReference type="GO" id="GO:0005506">
    <property type="term" value="F:iron ion binding"/>
    <property type="evidence" value="ECO:0007669"/>
    <property type="project" value="InterPro"/>
</dbReference>
<keyword evidence="4" id="KW-1185">Reference proteome</keyword>
<dbReference type="OrthoDB" id="8428274at2"/>
<name>A0A1E3LVV8_9SPHN</name>
<dbReference type="Gene3D" id="3.90.1170.50">
    <property type="entry name" value="Aldehyde oxidase/xanthine dehydrogenase, a/b hammerhead"/>
    <property type="match status" value="1"/>
</dbReference>
<dbReference type="InterPro" id="IPR016208">
    <property type="entry name" value="Ald_Oxase/xanthine_DH-like"/>
</dbReference>
<evidence type="ECO:0000313" key="4">
    <source>
        <dbReference type="Proteomes" id="UP000094487"/>
    </source>
</evidence>
<dbReference type="NCBIfam" id="NF041671">
    <property type="entry name" value="peri_hyde_PaoC"/>
    <property type="match status" value="1"/>
</dbReference>
<dbReference type="Proteomes" id="UP000094487">
    <property type="component" value="Unassembled WGS sequence"/>
</dbReference>
<dbReference type="SMART" id="SM01008">
    <property type="entry name" value="Ald_Xan_dh_C"/>
    <property type="match status" value="1"/>
</dbReference>
<feature type="domain" description="Aldehyde oxidase/xanthine dehydrogenase a/b hammerhead" evidence="2">
    <location>
        <begin position="32"/>
        <end position="138"/>
    </location>
</feature>
<feature type="region of interest" description="Disordered" evidence="1">
    <location>
        <begin position="148"/>
        <end position="168"/>
    </location>
</feature>
<dbReference type="Pfam" id="PF02738">
    <property type="entry name" value="MoCoBD_1"/>
    <property type="match status" value="1"/>
</dbReference>
<dbReference type="PANTHER" id="PTHR11908:SF123">
    <property type="entry name" value="ALDEHYDE OXIDOREDUCTASE MOLYBDENUM-BINDING SUBUNIT PAOC"/>
    <property type="match status" value="1"/>
</dbReference>
<evidence type="ECO:0000313" key="3">
    <source>
        <dbReference type="EMBL" id="ODP37265.1"/>
    </source>
</evidence>
<dbReference type="Gene3D" id="3.30.365.10">
    <property type="entry name" value="Aldehyde oxidase/xanthine dehydrogenase, molybdopterin binding domain"/>
    <property type="match status" value="4"/>
</dbReference>
<dbReference type="RefSeq" id="WP_069321075.1">
    <property type="nucleotide sequence ID" value="NZ_MDDS01000035.1"/>
</dbReference>
<dbReference type="STRING" id="1888892.BFL28_03350"/>